<dbReference type="Pfam" id="PF00501">
    <property type="entry name" value="AMP-binding"/>
    <property type="match status" value="1"/>
</dbReference>
<dbReference type="HOGENOM" id="CLU_000022_45_5_11"/>
<comment type="caution">
    <text evidence="7">The sequence shown here is derived from an EMBL/GenBank/DDBJ whole genome shotgun (WGS) entry which is preliminary data.</text>
</comment>
<evidence type="ECO:0000256" key="5">
    <source>
        <dbReference type="ARBA" id="ARBA00032875"/>
    </source>
</evidence>
<dbReference type="Proteomes" id="UP000018291">
    <property type="component" value="Unassembled WGS sequence"/>
</dbReference>
<keyword evidence="8" id="KW-1185">Reference proteome</keyword>
<keyword evidence="2 7" id="KW-0436">Ligase</keyword>
<dbReference type="PRINTS" id="PR00154">
    <property type="entry name" value="AMPBINDING"/>
</dbReference>
<evidence type="ECO:0000256" key="1">
    <source>
        <dbReference type="ARBA" id="ARBA00006432"/>
    </source>
</evidence>
<protein>
    <recommendedName>
        <fullName evidence="5">Acyl-CoA synthetase</fullName>
    </recommendedName>
</protein>
<dbReference type="CDD" id="cd05907">
    <property type="entry name" value="VL_LC_FACS_like"/>
    <property type="match status" value="1"/>
</dbReference>
<evidence type="ECO:0000256" key="3">
    <source>
        <dbReference type="ARBA" id="ARBA00022832"/>
    </source>
</evidence>
<dbReference type="InterPro" id="IPR020459">
    <property type="entry name" value="AMP-binding"/>
</dbReference>
<dbReference type="EMBL" id="CANL01000067">
    <property type="protein sequence ID" value="CCM65328.1"/>
    <property type="molecule type" value="Genomic_DNA"/>
</dbReference>
<dbReference type="AlphaFoldDB" id="R4Z3Q1"/>
<dbReference type="PROSITE" id="PS00455">
    <property type="entry name" value="AMP_BINDING"/>
    <property type="match status" value="1"/>
</dbReference>
<keyword evidence="4" id="KW-0443">Lipid metabolism</keyword>
<dbReference type="InterPro" id="IPR020845">
    <property type="entry name" value="AMP-binding_CS"/>
</dbReference>
<dbReference type="eggNOG" id="COG1022">
    <property type="taxonomic scope" value="Bacteria"/>
</dbReference>
<name>R4Z3Q1_9ACTN</name>
<feature type="domain" description="AMP-dependent synthetase/ligase" evidence="6">
    <location>
        <begin position="24"/>
        <end position="429"/>
    </location>
</feature>
<dbReference type="Gene3D" id="3.40.50.12780">
    <property type="entry name" value="N-terminal domain of ligase-like"/>
    <property type="match status" value="1"/>
</dbReference>
<sequence>MTLTDDEILARVEGQTVPTAFMATVAAYGDHVALRSMVGDGWRQLTFNQYAEQVATAAAGLRAVGVGKGDRVVIMMRNIPEFHIVDLATTFLGATPISIYNSSSPDQVAYLVGDCAAKVAVVEGEGFASRFRAVRDQLPALESLVMLNDADADADADAVAWDAFMAHDPLDLTVEVNNASPEDLATVIYTSGTTGNPKGVMLSHLNIVWTGESLRETFPFPETAGVRVMSYLPMAHIAERMTSHYASAIMAYDVCCCPEFSELTAHIGAVHPNLMFGVPRVWEKIHSGIAAVLSADPEKEQKVAEAVEAALPIMEKMDAGTASEEEIATWQFLDDVAFSTIRNLLGLEELQLAVSGAAPISAELLSWFRAIGVNLCEVYGMSESTGPMTFTVENPKAGTVGPAIPGSEVALAEDGEVIFRGSNVFVGYLNQPEKTAETIIDGWLHSGDIGTLDDDGYLTIVDRKKELIVTAGGKNISPANLEAELKMIDIVGQAAAIGDQRKFVSALLVLDPEVAPIWAQRNGIEFESLDELAKHDAVRAHVDAGVAQAMEGFNHAEAVKRWVILGDEWEPDSEVLTPTSKLKRRGILTRYEVEIESMYA</sequence>
<proteinExistence type="inferred from homology"/>
<evidence type="ECO:0000256" key="2">
    <source>
        <dbReference type="ARBA" id="ARBA00022598"/>
    </source>
</evidence>
<dbReference type="RefSeq" id="WP_012229998.1">
    <property type="nucleotide sequence ID" value="NZ_HG422565.1"/>
</dbReference>
<dbReference type="InterPro" id="IPR042099">
    <property type="entry name" value="ANL_N_sf"/>
</dbReference>
<evidence type="ECO:0000256" key="4">
    <source>
        <dbReference type="ARBA" id="ARBA00023098"/>
    </source>
</evidence>
<dbReference type="SUPFAM" id="SSF56801">
    <property type="entry name" value="Acetyl-CoA synthetase-like"/>
    <property type="match status" value="1"/>
</dbReference>
<comment type="similarity">
    <text evidence="1">Belongs to the ATP-dependent AMP-binding enzyme family.</text>
</comment>
<keyword evidence="3" id="KW-0276">Fatty acid metabolism</keyword>
<gene>
    <name evidence="7" type="ORF">BN381_70027</name>
</gene>
<dbReference type="Pfam" id="PF23562">
    <property type="entry name" value="AMP-binding_C_3"/>
    <property type="match status" value="1"/>
</dbReference>
<dbReference type="PANTHER" id="PTHR43272">
    <property type="entry name" value="LONG-CHAIN-FATTY-ACID--COA LIGASE"/>
    <property type="match status" value="1"/>
</dbReference>
<dbReference type="InterPro" id="IPR000873">
    <property type="entry name" value="AMP-dep_synth/lig_dom"/>
</dbReference>
<organism evidence="7 8">
    <name type="scientific">Candidatus Neomicrothrix parvicella RN1</name>
    <dbReference type="NCBI Taxonomy" id="1229780"/>
    <lineage>
        <taxon>Bacteria</taxon>
        <taxon>Bacillati</taxon>
        <taxon>Actinomycetota</taxon>
        <taxon>Acidimicrobiia</taxon>
        <taxon>Acidimicrobiales</taxon>
        <taxon>Microthrixaceae</taxon>
        <taxon>Candidatus Neomicrothrix</taxon>
    </lineage>
</organism>
<evidence type="ECO:0000313" key="7">
    <source>
        <dbReference type="EMBL" id="CCM65328.1"/>
    </source>
</evidence>
<reference evidence="7 8" key="1">
    <citation type="journal article" date="2013" name="ISME J.">
        <title>Metabolic model for the filamentous 'Candidatus Microthrix parvicella' based on genomic and metagenomic analyses.</title>
        <authorList>
            <person name="Jon McIlroy S."/>
            <person name="Kristiansen R."/>
            <person name="Albertsen M."/>
            <person name="Michael Karst S."/>
            <person name="Rossetti S."/>
            <person name="Lund Nielsen J."/>
            <person name="Tandoi V."/>
            <person name="James Seviour R."/>
            <person name="Nielsen P.H."/>
        </authorList>
    </citation>
    <scope>NUCLEOTIDE SEQUENCE [LARGE SCALE GENOMIC DNA]</scope>
    <source>
        <strain evidence="7 8">RN1</strain>
    </source>
</reference>
<dbReference type="GO" id="GO:0016020">
    <property type="term" value="C:membrane"/>
    <property type="evidence" value="ECO:0007669"/>
    <property type="project" value="TreeGrafter"/>
</dbReference>
<evidence type="ECO:0000313" key="8">
    <source>
        <dbReference type="Proteomes" id="UP000018291"/>
    </source>
</evidence>
<accession>R4Z3Q1</accession>
<dbReference type="GO" id="GO:0004467">
    <property type="term" value="F:long-chain fatty acid-CoA ligase activity"/>
    <property type="evidence" value="ECO:0007669"/>
    <property type="project" value="TreeGrafter"/>
</dbReference>
<dbReference type="PANTHER" id="PTHR43272:SF32">
    <property type="entry name" value="AMP-DEPENDENT SYNTHETASE_LIGASE DOMAIN-CONTAINING PROTEIN"/>
    <property type="match status" value="1"/>
</dbReference>
<dbReference type="STRING" id="1229780.BN381_70027"/>
<dbReference type="OrthoDB" id="5240489at2"/>
<evidence type="ECO:0000259" key="6">
    <source>
        <dbReference type="Pfam" id="PF00501"/>
    </source>
</evidence>